<feature type="domain" description="AIG1-type G" evidence="5">
    <location>
        <begin position="1100"/>
        <end position="1301"/>
    </location>
</feature>
<dbReference type="PANTHER" id="PTHR10903">
    <property type="entry name" value="GTPASE, IMAP FAMILY MEMBER-RELATED"/>
    <property type="match status" value="1"/>
</dbReference>
<feature type="compositionally biased region" description="Basic and acidic residues" evidence="4">
    <location>
        <begin position="1450"/>
        <end position="1493"/>
    </location>
</feature>
<keyword evidence="2" id="KW-0547">Nucleotide-binding</keyword>
<evidence type="ECO:0000256" key="3">
    <source>
        <dbReference type="ARBA" id="ARBA00023134"/>
    </source>
</evidence>
<accession>A0A671NGJ7</accession>
<evidence type="ECO:0000256" key="2">
    <source>
        <dbReference type="ARBA" id="ARBA00022741"/>
    </source>
</evidence>
<name>A0A671NGJ7_9TELE</name>
<feature type="compositionally biased region" description="Basic and acidic residues" evidence="4">
    <location>
        <begin position="1500"/>
        <end position="1607"/>
    </location>
</feature>
<dbReference type="SUPFAM" id="SSF52540">
    <property type="entry name" value="P-loop containing nucleoside triphosphate hydrolases"/>
    <property type="match status" value="3"/>
</dbReference>
<keyword evidence="3" id="KW-0342">GTP-binding</keyword>
<feature type="compositionally biased region" description="Acidic residues" evidence="4">
    <location>
        <begin position="193"/>
        <end position="204"/>
    </location>
</feature>
<proteinExistence type="inferred from homology"/>
<protein>
    <submittedName>
        <fullName evidence="6">Inner centromere protein A-like</fullName>
    </submittedName>
</protein>
<dbReference type="FunFam" id="3.40.50.300:FF:000366">
    <property type="entry name" value="GTPase, IMAP family member 2"/>
    <property type="match status" value="2"/>
</dbReference>
<feature type="region of interest" description="Disordered" evidence="4">
    <location>
        <begin position="906"/>
        <end position="934"/>
    </location>
</feature>
<organism evidence="6 7">
    <name type="scientific">Sinocyclocheilus anshuiensis</name>
    <dbReference type="NCBI Taxonomy" id="1608454"/>
    <lineage>
        <taxon>Eukaryota</taxon>
        <taxon>Metazoa</taxon>
        <taxon>Chordata</taxon>
        <taxon>Craniata</taxon>
        <taxon>Vertebrata</taxon>
        <taxon>Euteleostomi</taxon>
        <taxon>Actinopterygii</taxon>
        <taxon>Neopterygii</taxon>
        <taxon>Teleostei</taxon>
        <taxon>Ostariophysi</taxon>
        <taxon>Cypriniformes</taxon>
        <taxon>Cyprinidae</taxon>
        <taxon>Cyprininae</taxon>
        <taxon>Sinocyclocheilus</taxon>
    </lineage>
</organism>
<dbReference type="InterPro" id="IPR027417">
    <property type="entry name" value="P-loop_NTPase"/>
</dbReference>
<gene>
    <name evidence="6" type="primary">LOC107698295</name>
</gene>
<evidence type="ECO:0000256" key="4">
    <source>
        <dbReference type="SAM" id="MobiDB-lite"/>
    </source>
</evidence>
<dbReference type="PANTHER" id="PTHR10903:SF170">
    <property type="entry name" value="GTPASE IMAP FAMILY MEMBER 7"/>
    <property type="match status" value="1"/>
</dbReference>
<evidence type="ECO:0000313" key="7">
    <source>
        <dbReference type="Proteomes" id="UP000472260"/>
    </source>
</evidence>
<feature type="region of interest" description="Disordered" evidence="4">
    <location>
        <begin position="1623"/>
        <end position="1649"/>
    </location>
</feature>
<evidence type="ECO:0000259" key="5">
    <source>
        <dbReference type="PROSITE" id="PS51720"/>
    </source>
</evidence>
<dbReference type="InterPro" id="IPR045058">
    <property type="entry name" value="GIMA/IAN/Toc"/>
</dbReference>
<feature type="region of interest" description="Disordered" evidence="4">
    <location>
        <begin position="1054"/>
        <end position="1073"/>
    </location>
</feature>
<feature type="compositionally biased region" description="Basic and acidic residues" evidence="4">
    <location>
        <begin position="1362"/>
        <end position="1441"/>
    </location>
</feature>
<dbReference type="Pfam" id="PF04548">
    <property type="entry name" value="AIG1"/>
    <property type="match status" value="5"/>
</dbReference>
<dbReference type="GO" id="GO:0005525">
    <property type="term" value="F:GTP binding"/>
    <property type="evidence" value="ECO:0007669"/>
    <property type="project" value="UniProtKB-KW"/>
</dbReference>
<feature type="region of interest" description="Disordered" evidence="4">
    <location>
        <begin position="193"/>
        <end position="232"/>
    </location>
</feature>
<dbReference type="InterPro" id="IPR006703">
    <property type="entry name" value="G_AIG1"/>
</dbReference>
<evidence type="ECO:0000256" key="1">
    <source>
        <dbReference type="ARBA" id="ARBA00008535"/>
    </source>
</evidence>
<feature type="region of interest" description="Disordered" evidence="4">
    <location>
        <begin position="1362"/>
        <end position="1609"/>
    </location>
</feature>
<feature type="domain" description="AIG1-type G" evidence="5">
    <location>
        <begin position="678"/>
        <end position="877"/>
    </location>
</feature>
<dbReference type="CDD" id="cd01852">
    <property type="entry name" value="AIG1"/>
    <property type="match status" value="2"/>
</dbReference>
<comment type="similarity">
    <text evidence="1">Belongs to the TRAFAC class TrmE-Era-EngA-EngB-Septin-like GTPase superfamily. AIG1/Toc34/Toc159-like paraseptin GTPase family. IAN subfamily.</text>
</comment>
<dbReference type="Ensembl" id="ENSSANT00000045051.1">
    <property type="protein sequence ID" value="ENSSANP00000042339.1"/>
    <property type="gene ID" value="ENSSANG00000021445.1"/>
</dbReference>
<sequence length="1711" mass="203443">MASVSDLRIVLIGKNGSENNSVANIILGTKAFQNEAPSYSNHLSEIISGKVEKTHITVIKTYLLHPNFPHHQITEAVRDCVSLSAPGPHVIVLVLQYKDFSEEDRHRVKTVLNLFSKQAIKHTIVVTSDEDTLTSKWTSKIWNNTVSNLIKECGGHLKFDTRNPGWRSELIRSIEEIRKKEHEEFLICNMYEDGGDGSSVDEDLSSSGASVRDDDKEEENSVESTKTGRDGGVTTRKAKLNIVLCGNHPTLKKSVSKIFRGTMNKQMNIQINKLFHQKDKSNVCVKRKGEEIDGRQFSVIELPALSRLSEEEVMRETLCCVSLCDTGVHLFILVTPVTPLTNEDRAEMEKIKGIFNSQEHFMVLFFTELTVDKSVTDFVASTESQSVASLYGSWYNVMGLQDQRNSQQISALFDCIESMKTEPYSLQTYTRAPERRVRHELEEKLRLRDNEIKELQQKIKTLDPEGVKLNLVVCGSNRELKSFTSNLILKQSERRSELSSECVRRDVELDGRLISLVELPALFNTQLSEEDMMRQTHRCVSLCHPGVHVFILIIPDAPLNNEDKPEMEKIQRVFSSRVNKHIMILIKQNPEHQTAELNEETQSVIERFEGRHHFIGLNTQVSELMEKLEQMIEENSGVCFSTETLMEAQMEKLQKFEEMKKRVDSLFFFYLSLDSRNRDELRIVLLGKTGAGKSSTGNNILGREAFKSDFSEKSVTKECQKETDEINSRHITVIDTPGLFDTELSNEQIQREIRNCIAMILPGPHVFLLLIPLGRFTQEEQTAVKIIQETFGVNSLMYTIVLFTNGDKLKNKTIDQFLGEPGSALKNLIEACGNRFHVFNNETRDQTQVTDLLQKIDNMVKTNGGSYYSCKMFREMEREIQEQQKKILMEKVEQVNREKEELMNKHKEEKKRMKMKMEEEQQNHGKERKRREEEFIEREERYKRDIKDIEEQERKIREELKREREEWEKQKQEERQRRDEEVEKWRKKEQAMWDEYNQRLKEEKEGIKMMIKEERQNHEIERKRIEEEYIEEQYKRDIKDIEEQERKIREELKREREEWEKQQERQREEEEKERRIFNELYTGTPEVQNTNNDEDSPSNSGCLRILLFGRTGSGKSATGNAILGKNGFYSKDSSCLVTTTCTKVIGKVHGQSVAIIDTPGLFDPSLTNEQVQEEIMKCVSLSAPGPHVFITVFNMGKITKEEKDTLEMIMKIFGPKAAEFSIVLYTRGDKLKKQTIEQYVGKYKNDDLEKLISDCGNRFLAFNNTETQDQTQVTKLFTMIEEMKKSNQGRYFTNEMFEEAAITIKERMKIIKEKERQNQGQVEELKAKYDMPFESMETRLEAKKHRADEERERLRNKFREQEETLRREFEEKEKSEQKKRETEDQKQSEEEEQQRAEYNQRREEMKRENEDQRTQYEEELKEREEDKKREEEYKQDQEKMKNAHGQIMTELRKEQEEEIKKRDSEEQMRKKQEEKEREKWKRKIKEAENDKETQNVIKRQQREWEEEKKRQMSEREEEERERKEKHEEQLRDKQEELEDKRKKSETKREEEKQMIEKEREKQRTEREQKEKECEQKINEMERRYEQLERERKKEWKRRKQEDEERRVEKRKRWEKIMEDLKREQEEEIKRREREERERIDTEETECEEMKQKLEEEIEKMKNKHEDETKTQEAELNDFREKVDQQVKELTEKITETYDEEKLKRERSCLVM</sequence>
<reference evidence="6" key="1">
    <citation type="submission" date="2025-08" db="UniProtKB">
        <authorList>
            <consortium name="Ensembl"/>
        </authorList>
    </citation>
    <scope>IDENTIFICATION</scope>
</reference>
<dbReference type="Gene3D" id="3.40.50.300">
    <property type="entry name" value="P-loop containing nucleotide triphosphate hydrolases"/>
    <property type="match status" value="5"/>
</dbReference>
<reference evidence="6" key="2">
    <citation type="submission" date="2025-09" db="UniProtKB">
        <authorList>
            <consortium name="Ensembl"/>
        </authorList>
    </citation>
    <scope>IDENTIFICATION</scope>
</reference>
<dbReference type="PROSITE" id="PS51720">
    <property type="entry name" value="G_AIG1"/>
    <property type="match status" value="2"/>
</dbReference>
<keyword evidence="7" id="KW-1185">Reference proteome</keyword>
<evidence type="ECO:0000313" key="6">
    <source>
        <dbReference type="Ensembl" id="ENSSANP00000042339.1"/>
    </source>
</evidence>
<dbReference type="Proteomes" id="UP000472260">
    <property type="component" value="Unassembled WGS sequence"/>
</dbReference>